<protein>
    <submittedName>
        <fullName evidence="6">Akirin</fullName>
    </submittedName>
</protein>
<evidence type="ECO:0000313" key="5">
    <source>
        <dbReference type="Proteomes" id="UP000887574"/>
    </source>
</evidence>
<sequence length="239" mass="26810">MTCGLAVKRPHDYEAYLSPESGLETKRPRPANQPHCSPFRPQLNTLAASLMQSSSASSFSKDKKEENEGPLGQVSEKSNLTSTQLEAYLRAEIQYLKRRKLIPQHRSTAQGQSSKTKSGNDADVGAEMSTSSTTYRSGAVSPSSCHSGSDSDSETGTTDHQKESSPQMSIASLYDKPQFSLKQVKMICERLLKEQEIRLRYEYETALNKKLEEQHESYVQFAKEQIDCRTTTNDFFYLS</sequence>
<evidence type="ECO:0000256" key="4">
    <source>
        <dbReference type="SAM" id="MobiDB-lite"/>
    </source>
</evidence>
<dbReference type="GO" id="GO:0045089">
    <property type="term" value="P:positive regulation of innate immune response"/>
    <property type="evidence" value="ECO:0007669"/>
    <property type="project" value="TreeGrafter"/>
</dbReference>
<dbReference type="GO" id="GO:0003712">
    <property type="term" value="F:transcription coregulator activity"/>
    <property type="evidence" value="ECO:0007669"/>
    <property type="project" value="TreeGrafter"/>
</dbReference>
<dbReference type="GO" id="GO:0000785">
    <property type="term" value="C:chromatin"/>
    <property type="evidence" value="ECO:0007669"/>
    <property type="project" value="TreeGrafter"/>
</dbReference>
<name>A0A915E594_9BILA</name>
<organism evidence="5 6">
    <name type="scientific">Ditylenchus dipsaci</name>
    <dbReference type="NCBI Taxonomy" id="166011"/>
    <lineage>
        <taxon>Eukaryota</taxon>
        <taxon>Metazoa</taxon>
        <taxon>Ecdysozoa</taxon>
        <taxon>Nematoda</taxon>
        <taxon>Chromadorea</taxon>
        <taxon>Rhabditida</taxon>
        <taxon>Tylenchina</taxon>
        <taxon>Tylenchomorpha</taxon>
        <taxon>Sphaerularioidea</taxon>
        <taxon>Anguinidae</taxon>
        <taxon>Anguininae</taxon>
        <taxon>Ditylenchus</taxon>
    </lineage>
</organism>
<dbReference type="WBParaSite" id="jg25930">
    <property type="protein sequence ID" value="jg25930"/>
    <property type="gene ID" value="jg25930"/>
</dbReference>
<dbReference type="PANTHER" id="PTHR13293:SF6">
    <property type="entry name" value="AKIRIN-RELATED"/>
    <property type="match status" value="1"/>
</dbReference>
<comment type="similarity">
    <text evidence="2">Belongs to the akirin family.</text>
</comment>
<evidence type="ECO:0000313" key="6">
    <source>
        <dbReference type="WBParaSite" id="jg25930"/>
    </source>
</evidence>
<proteinExistence type="inferred from homology"/>
<dbReference type="PANTHER" id="PTHR13293">
    <property type="entry name" value="AKIRIN-RELATED"/>
    <property type="match status" value="1"/>
</dbReference>
<dbReference type="Proteomes" id="UP000887574">
    <property type="component" value="Unplaced"/>
</dbReference>
<dbReference type="InterPro" id="IPR024132">
    <property type="entry name" value="Akirin"/>
</dbReference>
<feature type="compositionally biased region" description="Low complexity" evidence="4">
    <location>
        <begin position="141"/>
        <end position="156"/>
    </location>
</feature>
<feature type="compositionally biased region" description="Low complexity" evidence="4">
    <location>
        <begin position="47"/>
        <end position="59"/>
    </location>
</feature>
<keyword evidence="3" id="KW-0539">Nucleus</keyword>
<dbReference type="AlphaFoldDB" id="A0A915E594"/>
<feature type="region of interest" description="Disordered" evidence="4">
    <location>
        <begin position="103"/>
        <end position="169"/>
    </location>
</feature>
<dbReference type="GO" id="GO:0005634">
    <property type="term" value="C:nucleus"/>
    <property type="evidence" value="ECO:0007669"/>
    <property type="project" value="UniProtKB-SubCell"/>
</dbReference>
<evidence type="ECO:0000256" key="1">
    <source>
        <dbReference type="ARBA" id="ARBA00004123"/>
    </source>
</evidence>
<reference evidence="6" key="1">
    <citation type="submission" date="2022-11" db="UniProtKB">
        <authorList>
            <consortium name="WormBaseParasite"/>
        </authorList>
    </citation>
    <scope>IDENTIFICATION</scope>
</reference>
<evidence type="ECO:0000256" key="2">
    <source>
        <dbReference type="ARBA" id="ARBA00005625"/>
    </source>
</evidence>
<accession>A0A915E594</accession>
<feature type="compositionally biased region" description="Polar residues" evidence="4">
    <location>
        <begin position="105"/>
        <end position="119"/>
    </location>
</feature>
<feature type="region of interest" description="Disordered" evidence="4">
    <location>
        <begin position="1"/>
        <end position="82"/>
    </location>
</feature>
<keyword evidence="5" id="KW-1185">Reference proteome</keyword>
<comment type="subcellular location">
    <subcellularLocation>
        <location evidence="1">Nucleus</location>
    </subcellularLocation>
</comment>
<evidence type="ECO:0000256" key="3">
    <source>
        <dbReference type="ARBA" id="ARBA00023242"/>
    </source>
</evidence>
<dbReference type="GO" id="GO:0045944">
    <property type="term" value="P:positive regulation of transcription by RNA polymerase II"/>
    <property type="evidence" value="ECO:0007669"/>
    <property type="project" value="TreeGrafter"/>
</dbReference>